<organism evidence="4">
    <name type="scientific">uncultured Eubacteriales bacterium</name>
    <dbReference type="NCBI Taxonomy" id="172733"/>
    <lineage>
        <taxon>Bacteria</taxon>
        <taxon>Bacillati</taxon>
        <taxon>Bacillota</taxon>
        <taxon>Clostridia</taxon>
        <taxon>Eubacteriales</taxon>
        <taxon>environmental samples</taxon>
    </lineage>
</organism>
<dbReference type="PANTHER" id="PTHR47245:SF2">
    <property type="entry name" value="PEPTIDYL-PROLYL CIS-TRANS ISOMERASE HP_0175-RELATED"/>
    <property type="match status" value="1"/>
</dbReference>
<keyword evidence="2" id="KW-1133">Transmembrane helix</keyword>
<keyword evidence="1" id="KW-0413">Isomerase</keyword>
<evidence type="ECO:0000256" key="1">
    <source>
        <dbReference type="PROSITE-ProRule" id="PRU00278"/>
    </source>
</evidence>
<keyword evidence="2" id="KW-0472">Membrane</keyword>
<reference evidence="4" key="1">
    <citation type="submission" date="2016-04" db="EMBL/GenBank/DDBJ databases">
        <authorList>
            <person name="Evans L.H."/>
            <person name="Alamgir A."/>
            <person name="Owens N."/>
            <person name="Weber N.D."/>
            <person name="Virtaneva K."/>
            <person name="Barbian K."/>
            <person name="Babar A."/>
            <person name="Rosenke K."/>
        </authorList>
    </citation>
    <scope>NUCLEOTIDE SEQUENCE</scope>
    <source>
        <strain evidence="4">86</strain>
    </source>
</reference>
<sequence length="555" mass="60724">MSASREKKDRQGVASQGLTQKQLKEAKEAQAAKRKTIAYWIGGIVILVLVAALLIWSSGFFQRRITAATVGGENLSVGEMQYYYSSVRNNELYYQQLYSQYGITVVSDPYVVYDSSSEEGDSQIYNTETNQTYAEHFRESALDSAKQDIALANAAKEAGYSLSSNGKSDMQDSLKELKSQIKTNGWSSLSAYLKRAYGKYVNESVYTACVERNTLASEYKTHKQDSLTYTTSQLEDYEKENPALLQSYDYRYAYISGTPETKTDENGNTVDATDEEKAAATGLAKTKADALVKGVEAAEVSKRSDTFNSLVVDAVGETSSYADPDNNLQSGILGNTLSQNGTPYFDWLSAAERKEGDITSITSGSGYYVVLFLKSELNDTATVDVRHILIKAEAPVDDEATADVDESKGTPTQEALDAAKTKAQALLDEFNALPDDKRTAEAFGKLANENSEDTGSNTTGGLYRYVGEGEMVPEFDAWIFDSARKSGDTGLVSNVAEGSSYYGYHVMYFVGQDGPKWHEVAEDALKDKDMTAWTDSTLEPYTAAWTDAGTSNVNG</sequence>
<dbReference type="Gene3D" id="3.10.50.40">
    <property type="match status" value="1"/>
</dbReference>
<name>A0A212JPY6_9FIRM</name>
<keyword evidence="2" id="KW-0812">Transmembrane</keyword>
<evidence type="ECO:0000313" key="4">
    <source>
        <dbReference type="EMBL" id="SBW01534.1"/>
    </source>
</evidence>
<accession>A0A212JPY6</accession>
<dbReference type="EMBL" id="FLUN01000001">
    <property type="protein sequence ID" value="SBW01534.1"/>
    <property type="molecule type" value="Genomic_DNA"/>
</dbReference>
<proteinExistence type="predicted"/>
<evidence type="ECO:0000259" key="3">
    <source>
        <dbReference type="PROSITE" id="PS50198"/>
    </source>
</evidence>
<dbReference type="InterPro" id="IPR046357">
    <property type="entry name" value="PPIase_dom_sf"/>
</dbReference>
<dbReference type="InterPro" id="IPR000297">
    <property type="entry name" value="PPIase_PpiC"/>
</dbReference>
<feature type="domain" description="PpiC" evidence="3">
    <location>
        <begin position="380"/>
        <end position="511"/>
    </location>
</feature>
<dbReference type="InterPro" id="IPR050245">
    <property type="entry name" value="PrsA_foldase"/>
</dbReference>
<feature type="transmembrane region" description="Helical" evidence="2">
    <location>
        <begin position="37"/>
        <end position="56"/>
    </location>
</feature>
<dbReference type="PANTHER" id="PTHR47245">
    <property type="entry name" value="PEPTIDYLPROLYL ISOMERASE"/>
    <property type="match status" value="1"/>
</dbReference>
<dbReference type="PROSITE" id="PS50198">
    <property type="entry name" value="PPIC_PPIASE_2"/>
    <property type="match status" value="1"/>
</dbReference>
<gene>
    <name evidence="4" type="ORF">KL86CLO1_11504</name>
</gene>
<evidence type="ECO:0000256" key="2">
    <source>
        <dbReference type="SAM" id="Phobius"/>
    </source>
</evidence>
<dbReference type="GO" id="GO:0003755">
    <property type="term" value="F:peptidyl-prolyl cis-trans isomerase activity"/>
    <property type="evidence" value="ECO:0007669"/>
    <property type="project" value="UniProtKB-KW"/>
</dbReference>
<dbReference type="AlphaFoldDB" id="A0A212JPY6"/>
<protein>
    <submittedName>
        <fullName evidence="4">PPIC-type PPIASE domain protein</fullName>
    </submittedName>
</protein>
<keyword evidence="1" id="KW-0697">Rotamase</keyword>
<dbReference type="Pfam" id="PF13616">
    <property type="entry name" value="Rotamase_3"/>
    <property type="match status" value="1"/>
</dbReference>
<dbReference type="SUPFAM" id="SSF54534">
    <property type="entry name" value="FKBP-like"/>
    <property type="match status" value="1"/>
</dbReference>